<dbReference type="PROSITE" id="PS51318">
    <property type="entry name" value="TAT"/>
    <property type="match status" value="1"/>
</dbReference>
<gene>
    <name evidence="1" type="ORF">FAZ15_19375</name>
</gene>
<reference evidence="1 2" key="1">
    <citation type="submission" date="2019-04" db="EMBL/GenBank/DDBJ databases">
        <title>Sphingobacterium olei sp. nov., isolated from oil-contaminated soil.</title>
        <authorList>
            <person name="Liu B."/>
        </authorList>
    </citation>
    <scope>NUCLEOTIDE SEQUENCE [LARGE SCALE GENOMIC DNA]</scope>
    <source>
        <strain evidence="1 2">HAL-9</strain>
    </source>
</reference>
<evidence type="ECO:0000313" key="1">
    <source>
        <dbReference type="EMBL" id="TJZ51716.1"/>
    </source>
</evidence>
<name>A0A4U0NCQ5_9SPHI</name>
<dbReference type="SUPFAM" id="SSF47240">
    <property type="entry name" value="Ferritin-like"/>
    <property type="match status" value="1"/>
</dbReference>
<dbReference type="InterPro" id="IPR009078">
    <property type="entry name" value="Ferritin-like_SF"/>
</dbReference>
<dbReference type="RefSeq" id="WP_136903004.1">
    <property type="nucleotide sequence ID" value="NZ_SUME01000010.1"/>
</dbReference>
<dbReference type="EMBL" id="SUME01000010">
    <property type="protein sequence ID" value="TJZ51716.1"/>
    <property type="molecule type" value="Genomic_DNA"/>
</dbReference>
<dbReference type="InterPro" id="IPR006311">
    <property type="entry name" value="TAT_signal"/>
</dbReference>
<organism evidence="1 2">
    <name type="scientific">Sphingobacterium olei</name>
    <dbReference type="NCBI Taxonomy" id="2571155"/>
    <lineage>
        <taxon>Bacteria</taxon>
        <taxon>Pseudomonadati</taxon>
        <taxon>Bacteroidota</taxon>
        <taxon>Sphingobacteriia</taxon>
        <taxon>Sphingobacteriales</taxon>
        <taxon>Sphingobacteriaceae</taxon>
        <taxon>Sphingobacterium</taxon>
    </lineage>
</organism>
<protein>
    <submittedName>
        <fullName evidence="1">Ferritin-like domain-containing protein</fullName>
    </submittedName>
</protein>
<proteinExistence type="predicted"/>
<accession>A0A4U0NCQ5</accession>
<sequence length="239" mass="26282">MKRENPKNPSIVTRKGVAQDGRLRRRDFLRFAGAGAAGIAVLGMSGCKKDNDTVDMGGKDYYFGSGDIAILNYAYALEQLEAAFYIQVANSFYTGITEWERMLFTDLRDHEVAHREFFKTALGNSAIKNLEFNFSAVNFSSRNSVLATAKAFEDLGVSAYNGAGWLIKDENYLLLAGKIVSVEARHAALVRDLIDNGTFANSEVIDSNGLDVSKSPTEVLQIAAPFINTKIDVKDLPTY</sequence>
<dbReference type="Proteomes" id="UP000306808">
    <property type="component" value="Unassembled WGS sequence"/>
</dbReference>
<dbReference type="AlphaFoldDB" id="A0A4U0NCQ5"/>
<dbReference type="Pfam" id="PF13668">
    <property type="entry name" value="Ferritin_2"/>
    <property type="match status" value="1"/>
</dbReference>
<comment type="caution">
    <text evidence="1">The sequence shown here is derived from an EMBL/GenBank/DDBJ whole genome shotgun (WGS) entry which is preliminary data.</text>
</comment>
<evidence type="ECO:0000313" key="2">
    <source>
        <dbReference type="Proteomes" id="UP000306808"/>
    </source>
</evidence>
<dbReference type="OrthoDB" id="954262at2"/>
<keyword evidence="2" id="KW-1185">Reference proteome</keyword>